<dbReference type="PANTHER" id="PTHR44755:SF11">
    <property type="entry name" value="ATRIAL NATRIURETIC PEPTIDE RECEPTOR 3 ISOFORM X1"/>
    <property type="match status" value="1"/>
</dbReference>
<dbReference type="Pfam" id="PF01094">
    <property type="entry name" value="ANF_receptor"/>
    <property type="match status" value="1"/>
</dbReference>
<dbReference type="OrthoDB" id="10065302at2759"/>
<dbReference type="GO" id="GO:0016020">
    <property type="term" value="C:membrane"/>
    <property type="evidence" value="ECO:0007669"/>
    <property type="project" value="UniProtKB-SubCell"/>
</dbReference>
<name>A0A8S3ZEC0_9EUPU</name>
<proteinExistence type="predicted"/>
<evidence type="ECO:0000313" key="7">
    <source>
        <dbReference type="EMBL" id="CAG5125321.1"/>
    </source>
</evidence>
<accession>A0A8S3ZEC0</accession>
<keyword evidence="4" id="KW-0472">Membrane</keyword>
<evidence type="ECO:0000256" key="5">
    <source>
        <dbReference type="SAM" id="SignalP"/>
    </source>
</evidence>
<dbReference type="InterPro" id="IPR028082">
    <property type="entry name" value="Peripla_BP_I"/>
</dbReference>
<evidence type="ECO:0000256" key="4">
    <source>
        <dbReference type="ARBA" id="ARBA00023136"/>
    </source>
</evidence>
<keyword evidence="2" id="KW-0812">Transmembrane</keyword>
<comment type="caution">
    <text evidence="7">The sequence shown here is derived from an EMBL/GenBank/DDBJ whole genome shotgun (WGS) entry which is preliminary data.</text>
</comment>
<keyword evidence="3" id="KW-1133">Transmembrane helix</keyword>
<sequence length="201" mass="23130">MATRHFTRMILLIISMVIFDLAWSWNQLQGPIMLAILLPKDNRRPFSIHRVRPAIDIAAEKVRTLVTTSIECATMYINYADSMCSSADAMNEAINFYIKNKSHIFFGPCCDYAAAPVGRQTKYWNIPMITTALARDFAEAKADKYPMMTRVGSSINKMADFFAKILKEFRWIRVKILYQPKGLDYLADHMCHVTAESLHYM</sequence>
<organism evidence="7 8">
    <name type="scientific">Candidula unifasciata</name>
    <dbReference type="NCBI Taxonomy" id="100452"/>
    <lineage>
        <taxon>Eukaryota</taxon>
        <taxon>Metazoa</taxon>
        <taxon>Spiralia</taxon>
        <taxon>Lophotrochozoa</taxon>
        <taxon>Mollusca</taxon>
        <taxon>Gastropoda</taxon>
        <taxon>Heterobranchia</taxon>
        <taxon>Euthyneura</taxon>
        <taxon>Panpulmonata</taxon>
        <taxon>Eupulmonata</taxon>
        <taxon>Stylommatophora</taxon>
        <taxon>Helicina</taxon>
        <taxon>Helicoidea</taxon>
        <taxon>Geomitridae</taxon>
        <taxon>Candidula</taxon>
    </lineage>
</organism>
<feature type="domain" description="Receptor ligand binding region" evidence="6">
    <location>
        <begin position="77"/>
        <end position="181"/>
    </location>
</feature>
<dbReference type="PANTHER" id="PTHR44755">
    <property type="entry name" value="NATRIURETIC PEPTIDE RECEPTOR 3-RELATED"/>
    <property type="match status" value="1"/>
</dbReference>
<dbReference type="Proteomes" id="UP000678393">
    <property type="component" value="Unassembled WGS sequence"/>
</dbReference>
<dbReference type="GO" id="GO:0017046">
    <property type="term" value="F:peptide hormone binding"/>
    <property type="evidence" value="ECO:0007669"/>
    <property type="project" value="TreeGrafter"/>
</dbReference>
<dbReference type="GO" id="GO:0007165">
    <property type="term" value="P:signal transduction"/>
    <property type="evidence" value="ECO:0007669"/>
    <property type="project" value="TreeGrafter"/>
</dbReference>
<gene>
    <name evidence="7" type="ORF">CUNI_LOCUS10879</name>
</gene>
<feature type="chain" id="PRO_5035892245" description="Receptor ligand binding region domain-containing protein" evidence="5">
    <location>
        <begin position="25"/>
        <end position="201"/>
    </location>
</feature>
<evidence type="ECO:0000259" key="6">
    <source>
        <dbReference type="Pfam" id="PF01094"/>
    </source>
</evidence>
<evidence type="ECO:0000256" key="3">
    <source>
        <dbReference type="ARBA" id="ARBA00022989"/>
    </source>
</evidence>
<dbReference type="GO" id="GO:0038023">
    <property type="term" value="F:signaling receptor activity"/>
    <property type="evidence" value="ECO:0007669"/>
    <property type="project" value="TreeGrafter"/>
</dbReference>
<dbReference type="AlphaFoldDB" id="A0A8S3ZEC0"/>
<dbReference type="EMBL" id="CAJHNH020002022">
    <property type="protein sequence ID" value="CAG5125321.1"/>
    <property type="molecule type" value="Genomic_DNA"/>
</dbReference>
<keyword evidence="5" id="KW-0732">Signal</keyword>
<dbReference type="InterPro" id="IPR001828">
    <property type="entry name" value="ANF_lig-bd_rcpt"/>
</dbReference>
<evidence type="ECO:0000256" key="2">
    <source>
        <dbReference type="ARBA" id="ARBA00022692"/>
    </source>
</evidence>
<keyword evidence="8" id="KW-1185">Reference proteome</keyword>
<evidence type="ECO:0000313" key="8">
    <source>
        <dbReference type="Proteomes" id="UP000678393"/>
    </source>
</evidence>
<evidence type="ECO:0000256" key="1">
    <source>
        <dbReference type="ARBA" id="ARBA00004370"/>
    </source>
</evidence>
<protein>
    <recommendedName>
        <fullName evidence="6">Receptor ligand binding region domain-containing protein</fullName>
    </recommendedName>
</protein>
<feature type="signal peptide" evidence="5">
    <location>
        <begin position="1"/>
        <end position="24"/>
    </location>
</feature>
<comment type="subcellular location">
    <subcellularLocation>
        <location evidence="1">Membrane</location>
    </subcellularLocation>
</comment>
<dbReference type="Gene3D" id="3.40.50.2300">
    <property type="match status" value="1"/>
</dbReference>
<reference evidence="7" key="1">
    <citation type="submission" date="2021-04" db="EMBL/GenBank/DDBJ databases">
        <authorList>
            <consortium name="Molecular Ecology Group"/>
        </authorList>
    </citation>
    <scope>NUCLEOTIDE SEQUENCE</scope>
</reference>
<dbReference type="SUPFAM" id="SSF53822">
    <property type="entry name" value="Periplasmic binding protein-like I"/>
    <property type="match status" value="1"/>
</dbReference>
<dbReference type="InterPro" id="IPR052612">
    <property type="entry name" value="ANP_Clearance_Receptor"/>
</dbReference>